<dbReference type="GO" id="GO:0016491">
    <property type="term" value="F:oxidoreductase activity"/>
    <property type="evidence" value="ECO:0007669"/>
    <property type="project" value="InterPro"/>
</dbReference>
<organism evidence="1 2">
    <name type="scientific">Pseudonocardia petroleophila</name>
    <dbReference type="NCBI Taxonomy" id="37331"/>
    <lineage>
        <taxon>Bacteria</taxon>
        <taxon>Bacillati</taxon>
        <taxon>Actinomycetota</taxon>
        <taxon>Actinomycetes</taxon>
        <taxon>Pseudonocardiales</taxon>
        <taxon>Pseudonocardiaceae</taxon>
        <taxon>Pseudonocardia</taxon>
    </lineage>
</organism>
<dbReference type="RefSeq" id="WP_185717120.1">
    <property type="nucleotide sequence ID" value="NZ_BAAAWI010000001.1"/>
</dbReference>
<evidence type="ECO:0008006" key="3">
    <source>
        <dbReference type="Google" id="ProtNLM"/>
    </source>
</evidence>
<sequence>MTIEMDHAWTPPPVLAPNIYPVDWRVEDRRALNVYERAKDLTWNPTRLAWDTIDVDALEPEERLAVAYHGALGAMFEYAAAPQFLHPLSTLYERHEEHGLILLCMATGRDEFVHEEFFRRVATTMIPGFPFEFTPRTELEHRAVQNLRWVEWKQSRMWPTYTEKVVLGDNPWLLQVSILAPEIVGMVLFDRIVDGIAWPALKEGYRHVDVDERRHVAYGRLLFEKRMRDRDRPALGTDERRFLAKLASDGILYAMGMLALPQLVTSDESNFWMRPADQAPGHFAETHNRLLGRAMRVMTGEDADAMWEAARPAVKKVKWVLEQNGIDDFDDHLPVFEAFRIGARERSLEEDYTADLLAR</sequence>
<dbReference type="KEGG" id="ppel:H6H00_19175"/>
<reference evidence="1 2" key="1">
    <citation type="submission" date="2020-08" db="EMBL/GenBank/DDBJ databases">
        <authorList>
            <person name="Mo P."/>
        </authorList>
    </citation>
    <scope>NUCLEOTIDE SEQUENCE [LARGE SCALE GENOMIC DNA]</scope>
    <source>
        <strain evidence="1 2">CGMCC 4.1532</strain>
    </source>
</reference>
<name>A0A7G7MC47_9PSEU</name>
<evidence type="ECO:0000313" key="1">
    <source>
        <dbReference type="EMBL" id="QNG50358.1"/>
    </source>
</evidence>
<protein>
    <recommendedName>
        <fullName evidence="3">p-aminobenzoate N-oxygenase AurF</fullName>
    </recommendedName>
</protein>
<dbReference type="Gene3D" id="1.10.620.20">
    <property type="entry name" value="Ribonucleotide Reductase, subunit A"/>
    <property type="match status" value="1"/>
</dbReference>
<evidence type="ECO:0000313" key="2">
    <source>
        <dbReference type="Proteomes" id="UP000515728"/>
    </source>
</evidence>
<dbReference type="InterPro" id="IPR012348">
    <property type="entry name" value="RNR-like"/>
</dbReference>
<dbReference type="EMBL" id="CP060131">
    <property type="protein sequence ID" value="QNG50358.1"/>
    <property type="molecule type" value="Genomic_DNA"/>
</dbReference>
<dbReference type="AlphaFoldDB" id="A0A7G7MC47"/>
<gene>
    <name evidence="1" type="ORF">H6H00_19175</name>
</gene>
<dbReference type="InterPro" id="IPR009078">
    <property type="entry name" value="Ferritin-like_SF"/>
</dbReference>
<keyword evidence="2" id="KW-1185">Reference proteome</keyword>
<accession>A0A7G7MC47</accession>
<dbReference type="SUPFAM" id="SSF47240">
    <property type="entry name" value="Ferritin-like"/>
    <property type="match status" value="1"/>
</dbReference>
<proteinExistence type="predicted"/>
<dbReference type="Proteomes" id="UP000515728">
    <property type="component" value="Chromosome"/>
</dbReference>